<gene>
    <name evidence="2" type="ORF">WN55_07167</name>
</gene>
<feature type="compositionally biased region" description="Basic residues" evidence="1">
    <location>
        <begin position="108"/>
        <end position="117"/>
    </location>
</feature>
<name>A0A154P2H9_DUFNO</name>
<dbReference type="Proteomes" id="UP000076502">
    <property type="component" value="Unassembled WGS sequence"/>
</dbReference>
<evidence type="ECO:0000313" key="3">
    <source>
        <dbReference type="Proteomes" id="UP000076502"/>
    </source>
</evidence>
<feature type="compositionally biased region" description="Basic residues" evidence="1">
    <location>
        <begin position="90"/>
        <end position="99"/>
    </location>
</feature>
<dbReference type="EMBL" id="KQ434804">
    <property type="protein sequence ID" value="KZC06081.1"/>
    <property type="molecule type" value="Genomic_DNA"/>
</dbReference>
<protein>
    <submittedName>
        <fullName evidence="2">Uncharacterized protein</fullName>
    </submittedName>
</protein>
<feature type="region of interest" description="Disordered" evidence="1">
    <location>
        <begin position="82"/>
        <end position="117"/>
    </location>
</feature>
<organism evidence="2 3">
    <name type="scientific">Dufourea novaeangliae</name>
    <name type="common">Sweat bee</name>
    <dbReference type="NCBI Taxonomy" id="178035"/>
    <lineage>
        <taxon>Eukaryota</taxon>
        <taxon>Metazoa</taxon>
        <taxon>Ecdysozoa</taxon>
        <taxon>Arthropoda</taxon>
        <taxon>Hexapoda</taxon>
        <taxon>Insecta</taxon>
        <taxon>Pterygota</taxon>
        <taxon>Neoptera</taxon>
        <taxon>Endopterygota</taxon>
        <taxon>Hymenoptera</taxon>
        <taxon>Apocrita</taxon>
        <taxon>Aculeata</taxon>
        <taxon>Apoidea</taxon>
        <taxon>Anthophila</taxon>
        <taxon>Halictidae</taxon>
        <taxon>Rophitinae</taxon>
        <taxon>Dufourea</taxon>
    </lineage>
</organism>
<sequence>MDLGARTYSSTQPDAARTRATCRECVSVSLHDTIVSRATTRPYTGIRVHVDGTRANTHGSQREATPYSVLESGTAAFLPQALRDEETRKNSHVYHRAPRTHPDEPTQRYKRKKTGSA</sequence>
<evidence type="ECO:0000313" key="2">
    <source>
        <dbReference type="EMBL" id="KZC06081.1"/>
    </source>
</evidence>
<reference evidence="2 3" key="1">
    <citation type="submission" date="2015-07" db="EMBL/GenBank/DDBJ databases">
        <title>The genome of Dufourea novaeangliae.</title>
        <authorList>
            <person name="Pan H."/>
            <person name="Kapheim K."/>
        </authorList>
    </citation>
    <scope>NUCLEOTIDE SEQUENCE [LARGE SCALE GENOMIC DNA]</scope>
    <source>
        <strain evidence="2">0120121106</strain>
        <tissue evidence="2">Whole body</tissue>
    </source>
</reference>
<evidence type="ECO:0000256" key="1">
    <source>
        <dbReference type="SAM" id="MobiDB-lite"/>
    </source>
</evidence>
<proteinExistence type="predicted"/>
<accession>A0A154P2H9</accession>
<dbReference type="AlphaFoldDB" id="A0A154P2H9"/>
<keyword evidence="3" id="KW-1185">Reference proteome</keyword>